<organism evidence="1 2">
    <name type="scientific">Suillus luteus UH-Slu-Lm8-n1</name>
    <dbReference type="NCBI Taxonomy" id="930992"/>
    <lineage>
        <taxon>Eukaryota</taxon>
        <taxon>Fungi</taxon>
        <taxon>Dikarya</taxon>
        <taxon>Basidiomycota</taxon>
        <taxon>Agaricomycotina</taxon>
        <taxon>Agaricomycetes</taxon>
        <taxon>Agaricomycetidae</taxon>
        <taxon>Boletales</taxon>
        <taxon>Suillineae</taxon>
        <taxon>Suillaceae</taxon>
        <taxon>Suillus</taxon>
    </lineage>
</organism>
<dbReference type="InParanoid" id="A0A0D0AXR3"/>
<name>A0A0D0AXR3_9AGAM</name>
<gene>
    <name evidence="1" type="ORF">CY34DRAFT_808556</name>
</gene>
<keyword evidence="2" id="KW-1185">Reference proteome</keyword>
<dbReference type="Proteomes" id="UP000054485">
    <property type="component" value="Unassembled WGS sequence"/>
</dbReference>
<dbReference type="EMBL" id="KN835355">
    <property type="protein sequence ID" value="KIK39177.1"/>
    <property type="molecule type" value="Genomic_DNA"/>
</dbReference>
<protein>
    <submittedName>
        <fullName evidence="1">Unplaced genomic scaffold CY34scaffold_224, whole genome shotgun sequence</fullName>
    </submittedName>
</protein>
<reference evidence="2" key="2">
    <citation type="submission" date="2015-01" db="EMBL/GenBank/DDBJ databases">
        <title>Evolutionary Origins and Diversification of the Mycorrhizal Mutualists.</title>
        <authorList>
            <consortium name="DOE Joint Genome Institute"/>
            <consortium name="Mycorrhizal Genomics Consortium"/>
            <person name="Kohler A."/>
            <person name="Kuo A."/>
            <person name="Nagy L.G."/>
            <person name="Floudas D."/>
            <person name="Copeland A."/>
            <person name="Barry K.W."/>
            <person name="Cichocki N."/>
            <person name="Veneault-Fourrey C."/>
            <person name="LaButti K."/>
            <person name="Lindquist E.A."/>
            <person name="Lipzen A."/>
            <person name="Lundell T."/>
            <person name="Morin E."/>
            <person name="Murat C."/>
            <person name="Riley R."/>
            <person name="Ohm R."/>
            <person name="Sun H."/>
            <person name="Tunlid A."/>
            <person name="Henrissat B."/>
            <person name="Grigoriev I.V."/>
            <person name="Hibbett D.S."/>
            <person name="Martin F."/>
        </authorList>
    </citation>
    <scope>NUCLEOTIDE SEQUENCE [LARGE SCALE GENOMIC DNA]</scope>
    <source>
        <strain evidence="2">UH-Slu-Lm8-n1</strain>
    </source>
</reference>
<dbReference type="HOGENOM" id="CLU_2656095_0_0_1"/>
<dbReference type="AlphaFoldDB" id="A0A0D0AXR3"/>
<evidence type="ECO:0000313" key="1">
    <source>
        <dbReference type="EMBL" id="KIK39177.1"/>
    </source>
</evidence>
<proteinExistence type="predicted"/>
<accession>A0A0D0AXR3</accession>
<reference evidence="1 2" key="1">
    <citation type="submission" date="2014-04" db="EMBL/GenBank/DDBJ databases">
        <authorList>
            <consortium name="DOE Joint Genome Institute"/>
            <person name="Kuo A."/>
            <person name="Ruytinx J."/>
            <person name="Rineau F."/>
            <person name="Colpaert J."/>
            <person name="Kohler A."/>
            <person name="Nagy L.G."/>
            <person name="Floudas D."/>
            <person name="Copeland A."/>
            <person name="Barry K.W."/>
            <person name="Cichocki N."/>
            <person name="Veneault-Fourrey C."/>
            <person name="LaButti K."/>
            <person name="Lindquist E.A."/>
            <person name="Lipzen A."/>
            <person name="Lundell T."/>
            <person name="Morin E."/>
            <person name="Murat C."/>
            <person name="Sun H."/>
            <person name="Tunlid A."/>
            <person name="Henrissat B."/>
            <person name="Grigoriev I.V."/>
            <person name="Hibbett D.S."/>
            <person name="Martin F."/>
            <person name="Nordberg H.P."/>
            <person name="Cantor M.N."/>
            <person name="Hua S.X."/>
        </authorList>
    </citation>
    <scope>NUCLEOTIDE SEQUENCE [LARGE SCALE GENOMIC DNA]</scope>
    <source>
        <strain evidence="1 2">UH-Slu-Lm8-n1</strain>
    </source>
</reference>
<sequence>MYTNKGVSIKAVQLLQRVLGYKLCAKSCHFIQESGFQLRPGFVLGRDFLQMNIDMMLRSRNERRSDPPSSLNRLQF</sequence>
<evidence type="ECO:0000313" key="2">
    <source>
        <dbReference type="Proteomes" id="UP000054485"/>
    </source>
</evidence>